<keyword evidence="3" id="KW-1185">Reference proteome</keyword>
<keyword evidence="1" id="KW-0812">Transmembrane</keyword>
<dbReference type="RefSeq" id="WP_254738440.1">
    <property type="nucleotide sequence ID" value="NZ_JANCLU010000002.1"/>
</dbReference>
<evidence type="ECO:0008006" key="4">
    <source>
        <dbReference type="Google" id="ProtNLM"/>
    </source>
</evidence>
<proteinExistence type="predicted"/>
<name>A0ABT1LB02_9HYPH</name>
<gene>
    <name evidence="2" type="ORF">NK718_02860</name>
</gene>
<keyword evidence="1" id="KW-0472">Membrane</keyword>
<protein>
    <recommendedName>
        <fullName evidence="4">Integral membrane protein</fullName>
    </recommendedName>
</protein>
<feature type="transmembrane region" description="Helical" evidence="1">
    <location>
        <begin position="65"/>
        <end position="88"/>
    </location>
</feature>
<dbReference type="EMBL" id="JANCLU010000002">
    <property type="protein sequence ID" value="MCP8937443.1"/>
    <property type="molecule type" value="Genomic_DNA"/>
</dbReference>
<keyword evidence="1" id="KW-1133">Transmembrane helix</keyword>
<feature type="transmembrane region" description="Helical" evidence="1">
    <location>
        <begin position="118"/>
        <end position="143"/>
    </location>
</feature>
<reference evidence="2 3" key="1">
    <citation type="submission" date="2022-07" db="EMBL/GenBank/DDBJ databases">
        <authorList>
            <person name="Li W.-J."/>
            <person name="Deng Q.-Q."/>
        </authorList>
    </citation>
    <scope>NUCLEOTIDE SEQUENCE [LARGE SCALE GENOMIC DNA]</scope>
    <source>
        <strain evidence="2 3">SYSU M60028</strain>
    </source>
</reference>
<feature type="transmembrane region" description="Helical" evidence="1">
    <location>
        <begin position="21"/>
        <end position="45"/>
    </location>
</feature>
<comment type="caution">
    <text evidence="2">The sequence shown here is derived from an EMBL/GenBank/DDBJ whole genome shotgun (WGS) entry which is preliminary data.</text>
</comment>
<dbReference type="Proteomes" id="UP001205890">
    <property type="component" value="Unassembled WGS sequence"/>
</dbReference>
<evidence type="ECO:0000256" key="1">
    <source>
        <dbReference type="SAM" id="Phobius"/>
    </source>
</evidence>
<evidence type="ECO:0000313" key="3">
    <source>
        <dbReference type="Proteomes" id="UP001205890"/>
    </source>
</evidence>
<accession>A0ABT1LB02</accession>
<evidence type="ECO:0000313" key="2">
    <source>
        <dbReference type="EMBL" id="MCP8937443.1"/>
    </source>
</evidence>
<sequence>MAGPQAPRVRHPSPHRGEVSGLAIAFAILAAPAVWALQVLLNYGLSSMACFPRDYPRTVLPAGWSWLPTLLAASTAVALVIAVAAAWAGYRSWRRTREEADGEHRRLLEVGEGRSRFLAAWGLWIGVLFAVAILFDAVGLALVTSCGG</sequence>
<organism evidence="2 3">
    <name type="scientific">Alsobacter ponti</name>
    <dbReference type="NCBI Taxonomy" id="2962936"/>
    <lineage>
        <taxon>Bacteria</taxon>
        <taxon>Pseudomonadati</taxon>
        <taxon>Pseudomonadota</taxon>
        <taxon>Alphaproteobacteria</taxon>
        <taxon>Hyphomicrobiales</taxon>
        <taxon>Alsobacteraceae</taxon>
        <taxon>Alsobacter</taxon>
    </lineage>
</organism>